<keyword evidence="2" id="KW-1185">Reference proteome</keyword>
<gene>
    <name evidence="1" type="ORF">DSO57_1007528</name>
</gene>
<dbReference type="EMBL" id="QTSX02000022">
    <property type="protein sequence ID" value="KAJ9089961.1"/>
    <property type="molecule type" value="Genomic_DNA"/>
</dbReference>
<sequence length="147" mass="16287">MRELKKLLKDLNLAIVKIKDIDRKFRAKVKSVVLEGKKLDRVTSKALMAKMPGTSETTIKRLLNIQKHIVEGLQFKAYNLSAPSIWVDDPEMYAHLKCKVLWPTFGPRLGCISQTIKKGGPRAGKTLPKPGGLGSHSRQTLCVGLPG</sequence>
<comment type="caution">
    <text evidence="1">The sequence shown here is derived from an EMBL/GenBank/DDBJ whole genome shotgun (WGS) entry which is preliminary data.</text>
</comment>
<protein>
    <submittedName>
        <fullName evidence="1">Uncharacterized protein</fullName>
    </submittedName>
</protein>
<dbReference type="Proteomes" id="UP001165960">
    <property type="component" value="Unassembled WGS sequence"/>
</dbReference>
<evidence type="ECO:0000313" key="2">
    <source>
        <dbReference type="Proteomes" id="UP001165960"/>
    </source>
</evidence>
<accession>A0ACC2UT83</accession>
<organism evidence="1 2">
    <name type="scientific">Entomophthora muscae</name>
    <dbReference type="NCBI Taxonomy" id="34485"/>
    <lineage>
        <taxon>Eukaryota</taxon>
        <taxon>Fungi</taxon>
        <taxon>Fungi incertae sedis</taxon>
        <taxon>Zoopagomycota</taxon>
        <taxon>Entomophthoromycotina</taxon>
        <taxon>Entomophthoromycetes</taxon>
        <taxon>Entomophthorales</taxon>
        <taxon>Entomophthoraceae</taxon>
        <taxon>Entomophthora</taxon>
    </lineage>
</organism>
<evidence type="ECO:0000313" key="1">
    <source>
        <dbReference type="EMBL" id="KAJ9089961.1"/>
    </source>
</evidence>
<proteinExistence type="predicted"/>
<reference evidence="1" key="1">
    <citation type="submission" date="2022-04" db="EMBL/GenBank/DDBJ databases">
        <title>Genome of the entomopathogenic fungus Entomophthora muscae.</title>
        <authorList>
            <person name="Elya C."/>
            <person name="Lovett B.R."/>
            <person name="Lee E."/>
            <person name="Macias A.M."/>
            <person name="Hajek A.E."/>
            <person name="De Bivort B.L."/>
            <person name="Kasson M.T."/>
            <person name="De Fine Licht H.H."/>
            <person name="Stajich J.E."/>
        </authorList>
    </citation>
    <scope>NUCLEOTIDE SEQUENCE</scope>
    <source>
        <strain evidence="1">Berkeley</strain>
    </source>
</reference>
<name>A0ACC2UT83_9FUNG</name>